<dbReference type="RefSeq" id="WP_256507786.1">
    <property type="nucleotide sequence ID" value="NZ_CP101740.1"/>
</dbReference>
<keyword evidence="1" id="KW-1133">Transmembrane helix</keyword>
<evidence type="ECO:0000313" key="2">
    <source>
        <dbReference type="EMBL" id="UUL83951.1"/>
    </source>
</evidence>
<feature type="transmembrane region" description="Helical" evidence="1">
    <location>
        <begin position="228"/>
        <end position="248"/>
    </location>
</feature>
<name>A0ABY5LDI3_9SPHN</name>
<protein>
    <recommendedName>
        <fullName evidence="4">DUF4350 domain-containing protein</fullName>
    </recommendedName>
</protein>
<accession>A0ABY5LDI3</accession>
<keyword evidence="1" id="KW-0472">Membrane</keyword>
<evidence type="ECO:0000256" key="1">
    <source>
        <dbReference type="SAM" id="Phobius"/>
    </source>
</evidence>
<proteinExistence type="predicted"/>
<sequence>MTGANPTPFGSRAGIVLTVLGALLLLGFLLLSGFGEDINRQVGRVPGPAAKGATGFQALHDILARTPGIEVRMLRERREYATDDLLILTPDRSVTAADLGEIIRQRIEHPTLIILPKWQTERDGLTGTRERRTDAIDFGAGRIGAMLSNVAETSYDRMPGVRRPQNQNDLPSFGPVERPATISGRAITPLVSINRGGALLARVAGSDTYILADPDLANNYGMRDPRNAVAMVAALESMGIAAPGRIAFDLTLHYRPGDRNLVKLMFTPPFIAVTIALLAAAALAGWASIARFGPPLRDARALAFGKAALLDTVAALTRAAGKAGAGGGAYADTMRDWLGQRMRAPGHLHGESLAAWIEAQRPGYAARDQRLRRAGHESELVSAAQGLHDWRQETA</sequence>
<keyword evidence="3" id="KW-1185">Reference proteome</keyword>
<organism evidence="2 3">
    <name type="scientific">Sphingomonas qomolangmaensis</name>
    <dbReference type="NCBI Taxonomy" id="2918765"/>
    <lineage>
        <taxon>Bacteria</taxon>
        <taxon>Pseudomonadati</taxon>
        <taxon>Pseudomonadota</taxon>
        <taxon>Alphaproteobacteria</taxon>
        <taxon>Sphingomonadales</taxon>
        <taxon>Sphingomonadaceae</taxon>
        <taxon>Sphingomonas</taxon>
    </lineage>
</organism>
<feature type="transmembrane region" description="Helical" evidence="1">
    <location>
        <begin position="12"/>
        <end position="34"/>
    </location>
</feature>
<dbReference type="Proteomes" id="UP001058533">
    <property type="component" value="Chromosome"/>
</dbReference>
<gene>
    <name evidence="2" type="ORF">NMP03_07095</name>
</gene>
<evidence type="ECO:0008006" key="4">
    <source>
        <dbReference type="Google" id="ProtNLM"/>
    </source>
</evidence>
<dbReference type="EMBL" id="CP101740">
    <property type="protein sequence ID" value="UUL83951.1"/>
    <property type="molecule type" value="Genomic_DNA"/>
</dbReference>
<feature type="transmembrane region" description="Helical" evidence="1">
    <location>
        <begin position="268"/>
        <end position="290"/>
    </location>
</feature>
<keyword evidence="1" id="KW-0812">Transmembrane</keyword>
<reference evidence="2" key="1">
    <citation type="submission" date="2022-07" db="EMBL/GenBank/DDBJ databases">
        <title>Sphingomonas sp. nov., a novel bacterium isolated from the north slope of the Mount Everest.</title>
        <authorList>
            <person name="Cui X."/>
            <person name="Liu Y."/>
        </authorList>
    </citation>
    <scope>NUCLEOTIDE SEQUENCE</scope>
    <source>
        <strain evidence="2">S5-59</strain>
    </source>
</reference>
<evidence type="ECO:0000313" key="3">
    <source>
        <dbReference type="Proteomes" id="UP001058533"/>
    </source>
</evidence>